<keyword evidence="4 8" id="KW-0503">Monooxygenase</keyword>
<dbReference type="Pfam" id="PF00296">
    <property type="entry name" value="Bac_luciferase"/>
    <property type="match status" value="1"/>
</dbReference>
<evidence type="ECO:0000256" key="3">
    <source>
        <dbReference type="ARBA" id="ARBA00023002"/>
    </source>
</evidence>
<evidence type="ECO:0000256" key="5">
    <source>
        <dbReference type="ARBA" id="ARBA00033748"/>
    </source>
</evidence>
<dbReference type="SUPFAM" id="SSF51679">
    <property type="entry name" value="Bacterial luciferase-like"/>
    <property type="match status" value="1"/>
</dbReference>
<keyword evidence="1" id="KW-0285">Flavoprotein</keyword>
<dbReference type="PANTHER" id="PTHR30011:SF16">
    <property type="entry name" value="C2H2 FINGER DOMAIN TRANSCRIPTION FACTOR (EUROFUNG)-RELATED"/>
    <property type="match status" value="1"/>
</dbReference>
<evidence type="ECO:0000256" key="1">
    <source>
        <dbReference type="ARBA" id="ARBA00022630"/>
    </source>
</evidence>
<dbReference type="InterPro" id="IPR051260">
    <property type="entry name" value="Diverse_substr_monoxygenases"/>
</dbReference>
<keyword evidence="2" id="KW-0288">FMN</keyword>
<comment type="caution">
    <text evidence="8">The sequence shown here is derived from an EMBL/GenBank/DDBJ whole genome shotgun (WGS) entry which is preliminary data.</text>
</comment>
<evidence type="ECO:0000259" key="7">
    <source>
        <dbReference type="Pfam" id="PF00296"/>
    </source>
</evidence>
<dbReference type="CDD" id="cd01095">
    <property type="entry name" value="Nitrilotriacetate_monoxgenase"/>
    <property type="match status" value="1"/>
</dbReference>
<sequence>MTRKKIRFGIMLQGPGGHMNAWRHPKSPVDASVNFEFFRKNALKAEAAGIAFAFVADGLYINEKSIPHFLNRFEPLTILSALAAVTSKIGLAGTVSTSYSDPFTIARQFASLDLLSGGRAGWNAVTTPLEGTAKNYSRNHPEHALRYEIADEYLEVIKGLWDSWDDDAFVRNRETGQFFDRTKLHTLGHKGRFFQVEGPLNIQRSPQGQPVVFQAGSSDAGIGLAGKHADAVFTNSASLEENQTFLKRVKQSAVAQGRSAADVKIFPGIGPIVGETQEEAEAKYDVIRNLITIEEALAYLGRFFDHHDFSVYPLDDPFPDLGDIGKNSFRSTTDRIKRRAKEKNQTLREAALEAATPREGFIGTPDKVADEIIRWVEHDAADGFILGFPVIAEGWMISSALSFLCCSGGVISIRIWTGRRCATISGCLSGKVSTPAAKAVRTRPSHKIAAGGRPGRRRLSGRGA</sequence>
<proteinExistence type="inferred from homology"/>
<evidence type="ECO:0000256" key="4">
    <source>
        <dbReference type="ARBA" id="ARBA00023033"/>
    </source>
</evidence>
<dbReference type="Gene3D" id="3.20.20.30">
    <property type="entry name" value="Luciferase-like domain"/>
    <property type="match status" value="1"/>
</dbReference>
<dbReference type="InterPro" id="IPR016215">
    <property type="entry name" value="NTA_MOA"/>
</dbReference>
<feature type="compositionally biased region" description="Basic residues" evidence="6">
    <location>
        <begin position="454"/>
        <end position="464"/>
    </location>
</feature>
<organism evidence="8 9">
    <name type="scientific">Bradyrhizobium lupini HPC(L)</name>
    <dbReference type="NCBI Taxonomy" id="1229491"/>
    <lineage>
        <taxon>Bacteria</taxon>
        <taxon>Pseudomonadati</taxon>
        <taxon>Pseudomonadota</taxon>
        <taxon>Alphaproteobacteria</taxon>
        <taxon>Hyphomicrobiales</taxon>
        <taxon>Nitrobacteraceae</taxon>
        <taxon>Bradyrhizobium</taxon>
    </lineage>
</organism>
<dbReference type="Proteomes" id="UP000017668">
    <property type="component" value="Unassembled WGS sequence"/>
</dbReference>
<keyword evidence="3" id="KW-0560">Oxidoreductase</keyword>
<feature type="region of interest" description="Disordered" evidence="6">
    <location>
        <begin position="443"/>
        <end position="464"/>
    </location>
</feature>
<evidence type="ECO:0000256" key="6">
    <source>
        <dbReference type="SAM" id="MobiDB-lite"/>
    </source>
</evidence>
<dbReference type="NCBIfam" id="TIGR03860">
    <property type="entry name" value="FMN_nitrolo"/>
    <property type="match status" value="1"/>
</dbReference>
<dbReference type="GO" id="GO:0004497">
    <property type="term" value="F:monooxygenase activity"/>
    <property type="evidence" value="ECO:0007669"/>
    <property type="project" value="UniProtKB-KW"/>
</dbReference>
<evidence type="ECO:0000256" key="2">
    <source>
        <dbReference type="ARBA" id="ARBA00022643"/>
    </source>
</evidence>
<dbReference type="InterPro" id="IPR011251">
    <property type="entry name" value="Luciferase-like_dom"/>
</dbReference>
<dbReference type="InterPro" id="IPR036661">
    <property type="entry name" value="Luciferase-like_sf"/>
</dbReference>
<comment type="similarity">
    <text evidence="5">Belongs to the NtaA/SnaA/DszA monooxygenase family.</text>
</comment>
<dbReference type="PIRSF" id="PIRSF000337">
    <property type="entry name" value="NTA_MOA"/>
    <property type="match status" value="1"/>
</dbReference>
<feature type="domain" description="Luciferase-like" evidence="7">
    <location>
        <begin position="22"/>
        <end position="377"/>
    </location>
</feature>
<protein>
    <submittedName>
        <fullName evidence="8">Nitrilotriacetate monooxygenase component A</fullName>
    </submittedName>
</protein>
<accession>A0ABN0HMF9</accession>
<dbReference type="PANTHER" id="PTHR30011">
    <property type="entry name" value="ALKANESULFONATE MONOOXYGENASE-RELATED"/>
    <property type="match status" value="1"/>
</dbReference>
<dbReference type="EMBL" id="AMQQ01000015">
    <property type="protein sequence ID" value="EKJ95877.1"/>
    <property type="molecule type" value="Genomic_DNA"/>
</dbReference>
<evidence type="ECO:0000313" key="9">
    <source>
        <dbReference type="Proteomes" id="UP000017668"/>
    </source>
</evidence>
<name>A0ABN0HMF9_RHILU</name>
<reference evidence="8 9" key="1">
    <citation type="journal article" date="2013" name="Genome Announc.">
        <title>Genome Sequence of Rhizobium lupini HPC(L) Isolated from Saline Desert Soil, Kutch (Gujarat).</title>
        <authorList>
            <person name="Agarwal L."/>
            <person name="Purohit H.J."/>
        </authorList>
    </citation>
    <scope>NUCLEOTIDE SEQUENCE [LARGE SCALE GENOMIC DNA]</scope>
    <source>
        <strain evidence="9">HPC(L)</strain>
    </source>
</reference>
<keyword evidence="9" id="KW-1185">Reference proteome</keyword>
<evidence type="ECO:0000313" key="8">
    <source>
        <dbReference type="EMBL" id="EKJ95877.1"/>
    </source>
</evidence>
<gene>
    <name evidence="8" type="ORF">C241_10471</name>
</gene>